<dbReference type="InterPro" id="IPR036583">
    <property type="entry name" value="23S_rRNA_IVS_sf"/>
</dbReference>
<sequence length="107" mass="12241">MPGYQNLTVWKESLSLAKRIVMVADSFPRQHQYEVASQMRRAAVSIMSNLAEGSRKGRKEEAQYVRITLGSAAELESQIILCRELGFANSEIWNELLRTIDRISRQL</sequence>
<dbReference type="NCBIfam" id="TIGR02436">
    <property type="entry name" value="four helix bundle protein"/>
    <property type="match status" value="1"/>
</dbReference>
<accession>A0A928Y5M5</accession>
<gene>
    <name evidence="1" type="ORF">HS096_02730</name>
</gene>
<comment type="caution">
    <text evidence="1">The sequence shown here is derived from an EMBL/GenBank/DDBJ whole genome shotgun (WGS) entry which is preliminary data.</text>
</comment>
<dbReference type="PANTHER" id="PTHR38471">
    <property type="entry name" value="FOUR HELIX BUNDLE PROTEIN"/>
    <property type="match status" value="1"/>
</dbReference>
<dbReference type="CDD" id="cd16377">
    <property type="entry name" value="23S_rRNA_IVP_like"/>
    <property type="match status" value="1"/>
</dbReference>
<dbReference type="InterPro" id="IPR012657">
    <property type="entry name" value="23S_rRNA-intervening_sequence"/>
</dbReference>
<evidence type="ECO:0000313" key="1">
    <source>
        <dbReference type="EMBL" id="MBE7525278.1"/>
    </source>
</evidence>
<dbReference type="PANTHER" id="PTHR38471:SF2">
    <property type="entry name" value="FOUR HELIX BUNDLE PROTEIN"/>
    <property type="match status" value="1"/>
</dbReference>
<reference evidence="1" key="1">
    <citation type="submission" date="2020-05" db="EMBL/GenBank/DDBJ databases">
        <title>High-Quality Genomes of Partial-Nitritation/Anammox System by Hierarchical Clustering Based Hybrid Assembly.</title>
        <authorList>
            <person name="Liu L."/>
            <person name="Wang Y."/>
            <person name="Che Y."/>
            <person name="Chen Y."/>
            <person name="Xia Y."/>
            <person name="Luo R."/>
            <person name="Cheng S.H."/>
            <person name="Zheng C."/>
            <person name="Zhang T."/>
        </authorList>
    </citation>
    <scope>NUCLEOTIDE SEQUENCE</scope>
    <source>
        <strain evidence="1">H1_PAT1</strain>
    </source>
</reference>
<evidence type="ECO:0000313" key="2">
    <source>
        <dbReference type="Proteomes" id="UP000710385"/>
    </source>
</evidence>
<dbReference type="Gene3D" id="1.20.1440.60">
    <property type="entry name" value="23S rRNA-intervening sequence"/>
    <property type="match status" value="1"/>
</dbReference>
<organism evidence="1 2">
    <name type="scientific">candidate division WWE3 bacterium</name>
    <dbReference type="NCBI Taxonomy" id="2053526"/>
    <lineage>
        <taxon>Bacteria</taxon>
        <taxon>Katanobacteria</taxon>
    </lineage>
</organism>
<dbReference type="SUPFAM" id="SSF158446">
    <property type="entry name" value="IVS-encoded protein-like"/>
    <property type="match status" value="1"/>
</dbReference>
<protein>
    <submittedName>
        <fullName evidence="1">Four helix bundle protein</fullName>
    </submittedName>
</protein>
<dbReference type="Pfam" id="PF05635">
    <property type="entry name" value="23S_rRNA_IVP"/>
    <property type="match status" value="1"/>
</dbReference>
<dbReference type="Proteomes" id="UP000710385">
    <property type="component" value="Unassembled WGS sequence"/>
</dbReference>
<proteinExistence type="predicted"/>
<dbReference type="AlphaFoldDB" id="A0A928Y5M5"/>
<name>A0A928Y5M5_UNCKA</name>
<dbReference type="EMBL" id="JABTTY010000001">
    <property type="protein sequence ID" value="MBE7525278.1"/>
    <property type="molecule type" value="Genomic_DNA"/>
</dbReference>